<comment type="caution">
    <text evidence="1">The sequence shown here is derived from an EMBL/GenBank/DDBJ whole genome shotgun (WGS) entry which is preliminary data.</text>
</comment>
<dbReference type="Proteomes" id="UP000462435">
    <property type="component" value="Unassembled WGS sequence"/>
</dbReference>
<reference evidence="2" key="1">
    <citation type="journal article" date="2020" name="MBio">
        <title>Horizontal gene transfer to a defensive symbiont with a reduced genome amongst a multipartite beetle microbiome.</title>
        <authorList>
            <person name="Waterworth S.C."/>
            <person name="Florez L.V."/>
            <person name="Rees E.R."/>
            <person name="Hertweck C."/>
            <person name="Kaltenpoth M."/>
            <person name="Kwan J.C."/>
        </authorList>
    </citation>
    <scope>NUCLEOTIDE SEQUENCE [LARGE SCALE GENOMIC DNA]</scope>
</reference>
<dbReference type="InterPro" id="IPR010877">
    <property type="entry name" value="Phage_Mu_Gp46"/>
</dbReference>
<gene>
    <name evidence="1" type="ORF">GAK35_03546</name>
</gene>
<evidence type="ECO:0008006" key="3">
    <source>
        <dbReference type="Google" id="ProtNLM"/>
    </source>
</evidence>
<accession>A0A7V8FU40</accession>
<evidence type="ECO:0000313" key="1">
    <source>
        <dbReference type="EMBL" id="KAF1040292.1"/>
    </source>
</evidence>
<evidence type="ECO:0000313" key="2">
    <source>
        <dbReference type="Proteomes" id="UP000462435"/>
    </source>
</evidence>
<dbReference type="Pfam" id="PF07409">
    <property type="entry name" value="GP46"/>
    <property type="match status" value="1"/>
</dbReference>
<proteinExistence type="predicted"/>
<organism evidence="1 2">
    <name type="scientific">Herbaspirillum frisingense</name>
    <dbReference type="NCBI Taxonomy" id="92645"/>
    <lineage>
        <taxon>Bacteria</taxon>
        <taxon>Pseudomonadati</taxon>
        <taxon>Pseudomonadota</taxon>
        <taxon>Betaproteobacteria</taxon>
        <taxon>Burkholderiales</taxon>
        <taxon>Oxalobacteraceae</taxon>
        <taxon>Herbaspirillum</taxon>
    </lineage>
</organism>
<name>A0A7V8FU40_9BURK</name>
<dbReference type="EMBL" id="WNDX01000141">
    <property type="protein sequence ID" value="KAF1040292.1"/>
    <property type="molecule type" value="Genomic_DNA"/>
</dbReference>
<protein>
    <recommendedName>
        <fullName evidence="3">Phage GP46 family protein</fullName>
    </recommendedName>
</protein>
<sequence length="148" mass="16136">MADIAVFWDSAGNRGDWRFSGAGLVTGSPITTAILISAFSDRLAAVDDEIPDGTGDPRGWWGDSGEAYQIGSRMWLLRRAKQTDETLQRAYDYLAEAFKWMVDDGVVIGFDIAVRWAARGVLVARVVAHLKDGTSVLQELGWNTDGGV</sequence>
<dbReference type="AlphaFoldDB" id="A0A7V8FU40"/>